<protein>
    <submittedName>
        <fullName evidence="1">Uncharacterized protein</fullName>
    </submittedName>
</protein>
<reference evidence="1 2" key="1">
    <citation type="submission" date="2016-07" db="EMBL/GenBank/DDBJ databases">
        <title>Pervasive Adenine N6-methylation of Active Genes in Fungi.</title>
        <authorList>
            <consortium name="DOE Joint Genome Institute"/>
            <person name="Mondo S.J."/>
            <person name="Dannebaum R.O."/>
            <person name="Kuo R.C."/>
            <person name="Labutti K."/>
            <person name="Haridas S."/>
            <person name="Kuo A."/>
            <person name="Salamov A."/>
            <person name="Ahrendt S.R."/>
            <person name="Lipzen A."/>
            <person name="Sullivan W."/>
            <person name="Andreopoulos W.B."/>
            <person name="Clum A."/>
            <person name="Lindquist E."/>
            <person name="Daum C."/>
            <person name="Ramamoorthy G.K."/>
            <person name="Gryganskyi A."/>
            <person name="Culley D."/>
            <person name="Magnuson J.K."/>
            <person name="James T.Y."/>
            <person name="O'Malley M.A."/>
            <person name="Stajich J.E."/>
            <person name="Spatafora J.W."/>
            <person name="Visel A."/>
            <person name="Grigoriev I.V."/>
        </authorList>
    </citation>
    <scope>NUCLEOTIDE SEQUENCE [LARGE SCALE GENOMIC DNA]</scope>
    <source>
        <strain evidence="1 2">12-1054</strain>
    </source>
</reference>
<gene>
    <name evidence="1" type="ORF">BCR37DRAFT_391091</name>
</gene>
<dbReference type="GeneID" id="63787556"/>
<evidence type="ECO:0000313" key="1">
    <source>
        <dbReference type="EMBL" id="ORY86297.1"/>
    </source>
</evidence>
<dbReference type="RefSeq" id="XP_040727479.1">
    <property type="nucleotide sequence ID" value="XM_040870957.1"/>
</dbReference>
<dbReference type="AlphaFoldDB" id="A0A1Y2FRT2"/>
<evidence type="ECO:0000313" key="2">
    <source>
        <dbReference type="Proteomes" id="UP000193685"/>
    </source>
</evidence>
<dbReference type="Proteomes" id="UP000193685">
    <property type="component" value="Unassembled WGS sequence"/>
</dbReference>
<proteinExistence type="predicted"/>
<organism evidence="1 2">
    <name type="scientific">Protomyces lactucae-debilis</name>
    <dbReference type="NCBI Taxonomy" id="2754530"/>
    <lineage>
        <taxon>Eukaryota</taxon>
        <taxon>Fungi</taxon>
        <taxon>Dikarya</taxon>
        <taxon>Ascomycota</taxon>
        <taxon>Taphrinomycotina</taxon>
        <taxon>Taphrinomycetes</taxon>
        <taxon>Taphrinales</taxon>
        <taxon>Protomycetaceae</taxon>
        <taxon>Protomyces</taxon>
    </lineage>
</organism>
<dbReference type="EMBL" id="MCFI01000003">
    <property type="protein sequence ID" value="ORY86297.1"/>
    <property type="molecule type" value="Genomic_DNA"/>
</dbReference>
<accession>A0A1Y2FRT2</accession>
<comment type="caution">
    <text evidence="1">The sequence shown here is derived from an EMBL/GenBank/DDBJ whole genome shotgun (WGS) entry which is preliminary data.</text>
</comment>
<name>A0A1Y2FRT2_PROLT</name>
<sequence length="178" mass="19876">MEMNQLTGLSFGRYPNPGLTSVTVTFMMSKVPDELLCMMSRAGTIWKRLGSCYTVREGFEINVEDVLYDDRANVGNTILRTAWVILTLCGMDEEIDFEAVLPNSYYTAAEGPLGPRYVDGRITTAPTSALVFTGRLLKEPEPGMMYTCLNVTHSVVVETLRGQLDRNLSYYESIAQGY</sequence>
<keyword evidence="2" id="KW-1185">Reference proteome</keyword>